<dbReference type="EMBL" id="AM269894">
    <property type="protein sequence ID" value="CAK51502.1"/>
    <property type="molecule type" value="Genomic_DNA"/>
</dbReference>
<accession>C8TE16</accession>
<reference evidence="1 2" key="1">
    <citation type="journal article" date="2007" name="Genome Res.">
        <title>Sequencing and analysis of chromosome 1 of Eimeria tenella reveals a unique segmental organization.</title>
        <authorList>
            <person name="Ling K.H."/>
            <person name="Rajandream M.A."/>
            <person name="Rivailler P."/>
            <person name="Ivens A."/>
            <person name="Yap S.J."/>
            <person name="Madeira A.M.B.N."/>
            <person name="Mungall K."/>
            <person name="Billington K."/>
            <person name="Yee W.Y."/>
            <person name="Bankier A.T."/>
            <person name="Carroll F."/>
            <person name="Durham A.M."/>
            <person name="Peters N."/>
            <person name="Loo S.S."/>
            <person name="Mat-Isa M.N."/>
            <person name="Novaes J."/>
            <person name="Quail M."/>
            <person name="Rosli R."/>
            <person name="Shamsudin M.N."/>
            <person name="Sobreira T.J.P."/>
            <person name="Tivey A.R."/>
            <person name="Wai S.F."/>
            <person name="White S."/>
            <person name="Wu X."/>
            <person name="Kerhornou A.X."/>
            <person name="Blake D."/>
            <person name="Mohamed R."/>
            <person name="Shirley M."/>
            <person name="Gruber A."/>
            <person name="Berriman M."/>
            <person name="Tomley F."/>
            <person name="Dear P.H."/>
            <person name="Wan K.L."/>
        </authorList>
    </citation>
    <scope>NUCLEOTIDE SEQUENCE [LARGE SCALE GENOMIC DNA]</scope>
    <source>
        <strain evidence="1 2">Houghton</strain>
    </source>
</reference>
<gene>
    <name evidence="1" type="ORF">e1004f01.tmp0015</name>
</gene>
<evidence type="ECO:0000313" key="1">
    <source>
        <dbReference type="EMBL" id="CAK51502.1"/>
    </source>
</evidence>
<name>C8TE16_EIMTE</name>
<protein>
    <submittedName>
        <fullName evidence="1">Uncharacterized protein</fullName>
    </submittedName>
</protein>
<dbReference type="AlphaFoldDB" id="C8TE16"/>
<proteinExistence type="predicted"/>
<dbReference type="Proteomes" id="UP000243681">
    <property type="component" value="Chromosome 1"/>
</dbReference>
<sequence length="276" mass="30552">MSQQEITSKTFVHSHVHGTNADEPTGHNVLSFCPRTIFSVNQARMSQQDITSKAFVHFHVQGTKYPAHGNGLKATKSLELVHPLKSYANTHTRDTFTSSEAAKLFAACTNARSCLVQYQNPARPVTLHWYTNTRYTSIAYGIEIVYIRAILGRKRRHLCSRQPRHMQPSSEYVSTASNTPLAEASKDYLGELFSVHSTNSTAALAELCNGESLKLKTTDNSRAVPQFPHIPRNILTYKGRALLASCQAALLRAVLLAYTATAHQGVVTHAHKHGDQ</sequence>
<evidence type="ECO:0000313" key="2">
    <source>
        <dbReference type="Proteomes" id="UP000243681"/>
    </source>
</evidence>
<organism evidence="1 2">
    <name type="scientific">Eimeria tenella</name>
    <name type="common">Coccidian parasite</name>
    <dbReference type="NCBI Taxonomy" id="5802"/>
    <lineage>
        <taxon>Eukaryota</taxon>
        <taxon>Sar</taxon>
        <taxon>Alveolata</taxon>
        <taxon>Apicomplexa</taxon>
        <taxon>Conoidasida</taxon>
        <taxon>Coccidia</taxon>
        <taxon>Eucoccidiorida</taxon>
        <taxon>Eimeriorina</taxon>
        <taxon>Eimeriidae</taxon>
        <taxon>Eimeria</taxon>
    </lineage>
</organism>